<name>A0A851GHY3_9BACT</name>
<dbReference type="EC" id="3.11.1.2" evidence="1"/>
<comment type="caution">
    <text evidence="1">The sequence shown here is derived from an EMBL/GenBank/DDBJ whole genome shotgun (WGS) entry which is preliminary data.</text>
</comment>
<dbReference type="RefSeq" id="WP_178934404.1">
    <property type="nucleotide sequence ID" value="NZ_JACBAZ010000011.1"/>
</dbReference>
<proteinExistence type="predicted"/>
<keyword evidence="2" id="KW-1185">Reference proteome</keyword>
<accession>A0A851GHY3</accession>
<dbReference type="AlphaFoldDB" id="A0A851GHY3"/>
<dbReference type="PANTHER" id="PTHR10151:SF120">
    <property type="entry name" value="BIS(5'-ADENOSYL)-TRIPHOSPHATASE"/>
    <property type="match status" value="1"/>
</dbReference>
<sequence>MNISDQAFTVNCRTYSPPARPIAVICIDGCADEYITESIAQGYMPRLEAMVKKGYRGMVRGALPSFTNVNNSAIVTGVPPSVTGICGNFFLNPDTGEEVMMNSPEFRRCDTLLNAAADAGRNVAFITAKEKLRTVLGDGIVERGGIVFSSEKVNEATKDTHGVDKAEEIIGKPQPEIYSGDASIYVLEAGAALAEQGKADFLYLSLTDYMQHKFAPHELESLNFHQQLDAQIGRLLDAGCIVAATADHGMNAKNDAQGKPKVIYVESLLKQQFGPEGIRVICPITDPYVVHHGALGSLVMVHLDEPSRKEEMIDFLYQQEGITEVYGRNLAALKLELAPDRVGDICVLSGRDVVVGKTEADHDLSVLQGGLRSHGGRYEEMVPLLLSEPLNEEYRKIASADPRNFDVFAFACNAGA</sequence>
<evidence type="ECO:0000313" key="1">
    <source>
        <dbReference type="EMBL" id="NWK57388.1"/>
    </source>
</evidence>
<dbReference type="InterPro" id="IPR023116">
    <property type="entry name" value="Phosphonoacetate_hydro_insert"/>
</dbReference>
<dbReference type="InterPro" id="IPR012710">
    <property type="entry name" value="Phosphonoacetate_hydro"/>
</dbReference>
<dbReference type="GO" id="GO:0047400">
    <property type="term" value="F:phosphonoacetate hydrolase activity"/>
    <property type="evidence" value="ECO:0007669"/>
    <property type="project" value="UniProtKB-EC"/>
</dbReference>
<dbReference type="InterPro" id="IPR017850">
    <property type="entry name" value="Alkaline_phosphatase_core_sf"/>
</dbReference>
<dbReference type="NCBIfam" id="TIGR02335">
    <property type="entry name" value="hydr_PhnA"/>
    <property type="match status" value="1"/>
</dbReference>
<protein>
    <submittedName>
        <fullName evidence="1">Phosphonoacetate hydrolase</fullName>
        <ecNumber evidence="1">3.11.1.2</ecNumber>
    </submittedName>
</protein>
<dbReference type="SUPFAM" id="SSF53649">
    <property type="entry name" value="Alkaline phosphatase-like"/>
    <property type="match status" value="1"/>
</dbReference>
<organism evidence="1 2">
    <name type="scientific">Oceaniferula marina</name>
    <dbReference type="NCBI Taxonomy" id="2748318"/>
    <lineage>
        <taxon>Bacteria</taxon>
        <taxon>Pseudomonadati</taxon>
        <taxon>Verrucomicrobiota</taxon>
        <taxon>Verrucomicrobiia</taxon>
        <taxon>Verrucomicrobiales</taxon>
        <taxon>Verrucomicrobiaceae</taxon>
        <taxon>Oceaniferula</taxon>
    </lineage>
</organism>
<dbReference type="InterPro" id="IPR002591">
    <property type="entry name" value="Phosphodiest/P_Trfase"/>
</dbReference>
<reference evidence="1 2" key="1">
    <citation type="submission" date="2020-07" db="EMBL/GenBank/DDBJ databases">
        <title>Roseicoccus Jingziensis gen. nov., sp. nov., isolated from coastal seawater.</title>
        <authorList>
            <person name="Feng X."/>
        </authorList>
    </citation>
    <scope>NUCLEOTIDE SEQUENCE [LARGE SCALE GENOMIC DNA]</scope>
    <source>
        <strain evidence="1 2">N1E253</strain>
    </source>
</reference>
<dbReference type="PANTHER" id="PTHR10151">
    <property type="entry name" value="ECTONUCLEOTIDE PYROPHOSPHATASE/PHOSPHODIESTERASE"/>
    <property type="match status" value="1"/>
</dbReference>
<dbReference type="Pfam" id="PF01663">
    <property type="entry name" value="Phosphodiest"/>
    <property type="match status" value="1"/>
</dbReference>
<gene>
    <name evidence="1" type="primary">phnA</name>
    <name evidence="1" type="ORF">HW115_17340</name>
</gene>
<dbReference type="Proteomes" id="UP000557872">
    <property type="component" value="Unassembled WGS sequence"/>
</dbReference>
<keyword evidence="1" id="KW-0378">Hydrolase</keyword>
<evidence type="ECO:0000313" key="2">
    <source>
        <dbReference type="Proteomes" id="UP000557872"/>
    </source>
</evidence>
<dbReference type="Gene3D" id="3.40.720.10">
    <property type="entry name" value="Alkaline Phosphatase, subunit A"/>
    <property type="match status" value="1"/>
</dbReference>
<dbReference type="EMBL" id="JACBAZ010000011">
    <property type="protein sequence ID" value="NWK57388.1"/>
    <property type="molecule type" value="Genomic_DNA"/>
</dbReference>
<dbReference type="Gene3D" id="3.30.1360.110">
    <property type="entry name" value="Domain 2, Phosphonoacetate Hydrolase"/>
    <property type="match status" value="1"/>
</dbReference>